<reference evidence="2 3" key="1">
    <citation type="journal article" date="2024" name="Ann. Entomol. Soc. Am.">
        <title>Genomic analyses of the southern and eastern yellowjacket wasps (Hymenoptera: Vespidae) reveal evolutionary signatures of social life.</title>
        <authorList>
            <person name="Catto M.A."/>
            <person name="Caine P.B."/>
            <person name="Orr S.E."/>
            <person name="Hunt B.G."/>
            <person name="Goodisman M.A.D."/>
        </authorList>
    </citation>
    <scope>NUCLEOTIDE SEQUENCE [LARGE SCALE GENOMIC DNA]</scope>
    <source>
        <strain evidence="2">232</strain>
        <tissue evidence="2">Head and thorax</tissue>
    </source>
</reference>
<name>A0ABD2BP37_VESMC</name>
<sequence length="95" mass="10386">MVMVVGCNSDGDGDGDGDGGGAGGDGGGGTIKWRGDKIRLLLLHSAKERVVFGGMHRLRLRVVYHDLEPWCGLQTRRKPPTDRTIGSWLYRFYAP</sequence>
<accession>A0ABD2BP37</accession>
<organism evidence="2 3">
    <name type="scientific">Vespula maculifrons</name>
    <name type="common">Eastern yellow jacket</name>
    <name type="synonym">Wasp</name>
    <dbReference type="NCBI Taxonomy" id="7453"/>
    <lineage>
        <taxon>Eukaryota</taxon>
        <taxon>Metazoa</taxon>
        <taxon>Ecdysozoa</taxon>
        <taxon>Arthropoda</taxon>
        <taxon>Hexapoda</taxon>
        <taxon>Insecta</taxon>
        <taxon>Pterygota</taxon>
        <taxon>Neoptera</taxon>
        <taxon>Endopterygota</taxon>
        <taxon>Hymenoptera</taxon>
        <taxon>Apocrita</taxon>
        <taxon>Aculeata</taxon>
        <taxon>Vespoidea</taxon>
        <taxon>Vespidae</taxon>
        <taxon>Vespinae</taxon>
        <taxon>Vespula</taxon>
    </lineage>
</organism>
<dbReference type="AlphaFoldDB" id="A0ABD2BP37"/>
<comment type="caution">
    <text evidence="2">The sequence shown here is derived from an EMBL/GenBank/DDBJ whole genome shotgun (WGS) entry which is preliminary data.</text>
</comment>
<gene>
    <name evidence="2" type="ORF">V1477_013721</name>
</gene>
<feature type="region of interest" description="Disordered" evidence="1">
    <location>
        <begin position="1"/>
        <end position="30"/>
    </location>
</feature>
<protein>
    <submittedName>
        <fullName evidence="2">Uncharacterized protein</fullName>
    </submittedName>
</protein>
<evidence type="ECO:0000313" key="3">
    <source>
        <dbReference type="Proteomes" id="UP001607303"/>
    </source>
</evidence>
<evidence type="ECO:0000313" key="2">
    <source>
        <dbReference type="EMBL" id="KAL2734544.1"/>
    </source>
</evidence>
<feature type="compositionally biased region" description="Gly residues" evidence="1">
    <location>
        <begin position="18"/>
        <end position="30"/>
    </location>
</feature>
<dbReference type="Proteomes" id="UP001607303">
    <property type="component" value="Unassembled WGS sequence"/>
</dbReference>
<dbReference type="EMBL" id="JAYRBN010000071">
    <property type="protein sequence ID" value="KAL2734544.1"/>
    <property type="molecule type" value="Genomic_DNA"/>
</dbReference>
<proteinExistence type="predicted"/>
<evidence type="ECO:0000256" key="1">
    <source>
        <dbReference type="SAM" id="MobiDB-lite"/>
    </source>
</evidence>
<keyword evidence="3" id="KW-1185">Reference proteome</keyword>